<proteinExistence type="predicted"/>
<dbReference type="NCBIfam" id="TIGR04183">
    <property type="entry name" value="Por_Secre_tail"/>
    <property type="match status" value="1"/>
</dbReference>
<organism evidence="4 5">
    <name type="scientific">Lacinutrix iliipiscaria</name>
    <dbReference type="NCBI Taxonomy" id="1230532"/>
    <lineage>
        <taxon>Bacteria</taxon>
        <taxon>Pseudomonadati</taxon>
        <taxon>Bacteroidota</taxon>
        <taxon>Flavobacteriia</taxon>
        <taxon>Flavobacteriales</taxon>
        <taxon>Flavobacteriaceae</taxon>
        <taxon>Lacinutrix</taxon>
    </lineage>
</organism>
<evidence type="ECO:0000256" key="1">
    <source>
        <dbReference type="ARBA" id="ARBA00022729"/>
    </source>
</evidence>
<keyword evidence="5" id="KW-1185">Reference proteome</keyword>
<name>A0ABW5WPT0_9FLAO</name>
<accession>A0ABW5WPT0</accession>
<keyword evidence="1 2" id="KW-0732">Signal</keyword>
<dbReference type="InterPro" id="IPR026444">
    <property type="entry name" value="Secre_tail"/>
</dbReference>
<evidence type="ECO:0000256" key="2">
    <source>
        <dbReference type="SAM" id="SignalP"/>
    </source>
</evidence>
<sequence length="275" mass="30169">MKKNYILTLITLCSFFAYAQNYELGIVHISNYDFKIVAIPDFNSSGNTDASDIGFTLVLPTGNVDATNPTGLLTARTWSISQYDATFLSGLGLGDGTKDVFLFNLPPGQSLFSHTSGQQIDLVSFTITGSPTDDEVYFLLNNDPIALGAGNVLDSFFNSNIDETSTQDYFSNPAAGLDSFTFSTLSVSDVDKPLNDISIYPNPVNDVLNIKCFNTSEIEAVKVHTMDGKLIHHYKEFNSHQSIIKLDTSTLSYGMYFITIDSVNSESITFKVMVN</sequence>
<gene>
    <name evidence="4" type="ORF">ACFS5M_06430</name>
</gene>
<feature type="chain" id="PRO_5047148675" evidence="2">
    <location>
        <begin position="20"/>
        <end position="275"/>
    </location>
</feature>
<reference evidence="5" key="1">
    <citation type="journal article" date="2019" name="Int. J. Syst. Evol. Microbiol.">
        <title>The Global Catalogue of Microorganisms (GCM) 10K type strain sequencing project: providing services to taxonomists for standard genome sequencing and annotation.</title>
        <authorList>
            <consortium name="The Broad Institute Genomics Platform"/>
            <consortium name="The Broad Institute Genome Sequencing Center for Infectious Disease"/>
            <person name="Wu L."/>
            <person name="Ma J."/>
        </authorList>
    </citation>
    <scope>NUCLEOTIDE SEQUENCE [LARGE SCALE GENOMIC DNA]</scope>
    <source>
        <strain evidence="5">KCTC 32141</strain>
    </source>
</reference>
<protein>
    <submittedName>
        <fullName evidence="4">T9SS type A sorting domain-containing protein</fullName>
    </submittedName>
</protein>
<evidence type="ECO:0000313" key="5">
    <source>
        <dbReference type="Proteomes" id="UP001597533"/>
    </source>
</evidence>
<evidence type="ECO:0000259" key="3">
    <source>
        <dbReference type="Pfam" id="PF18962"/>
    </source>
</evidence>
<comment type="caution">
    <text evidence="4">The sequence shown here is derived from an EMBL/GenBank/DDBJ whole genome shotgun (WGS) entry which is preliminary data.</text>
</comment>
<dbReference type="Pfam" id="PF18962">
    <property type="entry name" value="Por_Secre_tail"/>
    <property type="match status" value="1"/>
</dbReference>
<evidence type="ECO:0000313" key="4">
    <source>
        <dbReference type="EMBL" id="MFD2823298.1"/>
    </source>
</evidence>
<dbReference type="EMBL" id="JBHUOV010000001">
    <property type="protein sequence ID" value="MFD2823298.1"/>
    <property type="molecule type" value="Genomic_DNA"/>
</dbReference>
<dbReference type="Proteomes" id="UP001597533">
    <property type="component" value="Unassembled WGS sequence"/>
</dbReference>
<feature type="domain" description="Secretion system C-terminal sorting" evidence="3">
    <location>
        <begin position="199"/>
        <end position="273"/>
    </location>
</feature>
<dbReference type="RefSeq" id="WP_183486939.1">
    <property type="nucleotide sequence ID" value="NZ_JBHUOV010000001.1"/>
</dbReference>
<feature type="signal peptide" evidence="2">
    <location>
        <begin position="1"/>
        <end position="19"/>
    </location>
</feature>